<evidence type="ECO:0000256" key="1">
    <source>
        <dbReference type="SAM" id="Phobius"/>
    </source>
</evidence>
<keyword evidence="1" id="KW-1133">Transmembrane helix</keyword>
<evidence type="ECO:0000313" key="2">
    <source>
        <dbReference type="EMBL" id="JAD97634.1"/>
    </source>
</evidence>
<protein>
    <submittedName>
        <fullName evidence="2">Pco088261</fullName>
    </submittedName>
</protein>
<dbReference type="EMBL" id="GBRH01200261">
    <property type="protein sequence ID" value="JAD97634.1"/>
    <property type="molecule type" value="Transcribed_RNA"/>
</dbReference>
<keyword evidence="1" id="KW-0472">Membrane</keyword>
<name>A0A0A9EA83_ARUDO</name>
<proteinExistence type="predicted"/>
<reference evidence="2" key="1">
    <citation type="submission" date="2014-09" db="EMBL/GenBank/DDBJ databases">
        <authorList>
            <person name="Magalhaes I.L.F."/>
            <person name="Oliveira U."/>
            <person name="Santos F.R."/>
            <person name="Vidigal T.H.D.A."/>
            <person name="Brescovit A.D."/>
            <person name="Santos A.J."/>
        </authorList>
    </citation>
    <scope>NUCLEOTIDE SEQUENCE</scope>
    <source>
        <tissue evidence="2">Shoot tissue taken approximately 20 cm above the soil surface</tissue>
    </source>
</reference>
<feature type="transmembrane region" description="Helical" evidence="1">
    <location>
        <begin position="6"/>
        <end position="27"/>
    </location>
</feature>
<accession>A0A0A9EA83</accession>
<sequence>MFLPCYLEQFHICTIVILGIWFLHVLLKCVSDVTKFGLIARGQDNKNLCVHIILITI</sequence>
<dbReference type="AlphaFoldDB" id="A0A0A9EA83"/>
<keyword evidence="1" id="KW-0812">Transmembrane</keyword>
<reference evidence="2" key="2">
    <citation type="journal article" date="2015" name="Data Brief">
        <title>Shoot transcriptome of the giant reed, Arundo donax.</title>
        <authorList>
            <person name="Barrero R.A."/>
            <person name="Guerrero F.D."/>
            <person name="Moolhuijzen P."/>
            <person name="Goolsby J.A."/>
            <person name="Tidwell J."/>
            <person name="Bellgard S.E."/>
            <person name="Bellgard M.I."/>
        </authorList>
    </citation>
    <scope>NUCLEOTIDE SEQUENCE</scope>
    <source>
        <tissue evidence="2">Shoot tissue taken approximately 20 cm above the soil surface</tissue>
    </source>
</reference>
<organism evidence="2">
    <name type="scientific">Arundo donax</name>
    <name type="common">Giant reed</name>
    <name type="synonym">Donax arundinaceus</name>
    <dbReference type="NCBI Taxonomy" id="35708"/>
    <lineage>
        <taxon>Eukaryota</taxon>
        <taxon>Viridiplantae</taxon>
        <taxon>Streptophyta</taxon>
        <taxon>Embryophyta</taxon>
        <taxon>Tracheophyta</taxon>
        <taxon>Spermatophyta</taxon>
        <taxon>Magnoliopsida</taxon>
        <taxon>Liliopsida</taxon>
        <taxon>Poales</taxon>
        <taxon>Poaceae</taxon>
        <taxon>PACMAD clade</taxon>
        <taxon>Arundinoideae</taxon>
        <taxon>Arundineae</taxon>
        <taxon>Arundo</taxon>
    </lineage>
</organism>